<comment type="subcellular location">
    <subcellularLocation>
        <location evidence="1">Cell membrane</location>
        <topology evidence="1">Multi-pass membrane protein</topology>
    </subcellularLocation>
</comment>
<evidence type="ECO:0000256" key="6">
    <source>
        <dbReference type="ARBA" id="ARBA00022842"/>
    </source>
</evidence>
<keyword evidence="7 12" id="KW-1133">Transmembrane helix</keyword>
<evidence type="ECO:0000256" key="1">
    <source>
        <dbReference type="ARBA" id="ARBA00004651"/>
    </source>
</evidence>
<dbReference type="SUPFAM" id="SSF144083">
    <property type="entry name" value="Magnesium transport protein CorA, transmembrane region"/>
    <property type="match status" value="1"/>
</dbReference>
<keyword evidence="6" id="KW-0460">Magnesium</keyword>
<evidence type="ECO:0000256" key="4">
    <source>
        <dbReference type="ARBA" id="ARBA00022475"/>
    </source>
</evidence>
<sequence length="319" mass="37357">MTKLVLRKISQNEIHTVEFPKDIFKEKTDDKYWLQIKTTKKNELNALFNELQLSQKAIDNIVEPQQSTHARSISSCLIFNLKVSQKIDPYRYDFMTFLLKENFLITICTPDNEVFEEIEIESWTTEKSLKASLGHVLNLMINEIIQDDITNLAQAREIVRSISKEIDFNSPEINMNTIISTKQNISRLHNIIEDQFNMINVIPLIEWSDFNKTFYKEFLDTIKGFDHLLSAAERLDRKLNVIQSQHQLILQEKGNRRLNTLTIIQSIFTPLTFITGIYGMNFLNMPELKMNSGYFVALGFMLLITLGQIWWFKSNGWFD</sequence>
<dbReference type="GO" id="GO:0000287">
    <property type="term" value="F:magnesium ion binding"/>
    <property type="evidence" value="ECO:0007669"/>
    <property type="project" value="TreeGrafter"/>
</dbReference>
<dbReference type="PANTHER" id="PTHR46494">
    <property type="entry name" value="CORA FAMILY METAL ION TRANSPORTER (EUROFUNG)"/>
    <property type="match status" value="1"/>
</dbReference>
<evidence type="ECO:0000256" key="8">
    <source>
        <dbReference type="ARBA" id="ARBA00023065"/>
    </source>
</evidence>
<feature type="transmembrane region" description="Helical" evidence="12">
    <location>
        <begin position="258"/>
        <end position="280"/>
    </location>
</feature>
<dbReference type="OrthoDB" id="9803416at2"/>
<evidence type="ECO:0000256" key="10">
    <source>
        <dbReference type="ARBA" id="ARBA00034269"/>
    </source>
</evidence>
<keyword evidence="4" id="KW-1003">Cell membrane</keyword>
<dbReference type="Gene3D" id="1.20.58.340">
    <property type="entry name" value="Magnesium transport protein CorA, transmembrane region"/>
    <property type="match status" value="1"/>
</dbReference>
<dbReference type="SUPFAM" id="SSF143865">
    <property type="entry name" value="CorA soluble domain-like"/>
    <property type="match status" value="1"/>
</dbReference>
<evidence type="ECO:0000256" key="3">
    <source>
        <dbReference type="ARBA" id="ARBA00022448"/>
    </source>
</evidence>
<gene>
    <name evidence="13" type="ORF">BC781_105233</name>
</gene>
<name>A0A315Z8B6_SEDFL</name>
<evidence type="ECO:0000313" key="14">
    <source>
        <dbReference type="Proteomes" id="UP000245535"/>
    </source>
</evidence>
<keyword evidence="5 12" id="KW-0812">Transmembrane</keyword>
<dbReference type="InterPro" id="IPR045863">
    <property type="entry name" value="CorA_TM1_TM2"/>
</dbReference>
<comment type="catalytic activity">
    <reaction evidence="10">
        <text>Mg(2+)(in) = Mg(2+)(out)</text>
        <dbReference type="Rhea" id="RHEA:29827"/>
        <dbReference type="ChEBI" id="CHEBI:18420"/>
    </reaction>
</comment>
<dbReference type="InterPro" id="IPR002523">
    <property type="entry name" value="MgTranspt_CorA/ZnTranspt_ZntB"/>
</dbReference>
<reference evidence="13 14" key="1">
    <citation type="submission" date="2018-03" db="EMBL/GenBank/DDBJ databases">
        <title>Genomic Encyclopedia of Archaeal and Bacterial Type Strains, Phase II (KMG-II): from individual species to whole genera.</title>
        <authorList>
            <person name="Goeker M."/>
        </authorList>
    </citation>
    <scope>NUCLEOTIDE SEQUENCE [LARGE SCALE GENOMIC DNA]</scope>
    <source>
        <strain evidence="13 14">DSM 28229</strain>
    </source>
</reference>
<comment type="caution">
    <text evidence="13">The sequence shown here is derived from an EMBL/GenBank/DDBJ whole genome shotgun (WGS) entry which is preliminary data.</text>
</comment>
<dbReference type="Proteomes" id="UP000245535">
    <property type="component" value="Unassembled WGS sequence"/>
</dbReference>
<dbReference type="GO" id="GO:0015095">
    <property type="term" value="F:magnesium ion transmembrane transporter activity"/>
    <property type="evidence" value="ECO:0007669"/>
    <property type="project" value="TreeGrafter"/>
</dbReference>
<evidence type="ECO:0000256" key="7">
    <source>
        <dbReference type="ARBA" id="ARBA00022989"/>
    </source>
</evidence>
<dbReference type="Pfam" id="PF01544">
    <property type="entry name" value="CorA"/>
    <property type="match status" value="1"/>
</dbReference>
<dbReference type="AlphaFoldDB" id="A0A315Z8B6"/>
<evidence type="ECO:0000256" key="2">
    <source>
        <dbReference type="ARBA" id="ARBA00009765"/>
    </source>
</evidence>
<dbReference type="GO" id="GO:0015087">
    <property type="term" value="F:cobalt ion transmembrane transporter activity"/>
    <property type="evidence" value="ECO:0007669"/>
    <property type="project" value="TreeGrafter"/>
</dbReference>
<keyword evidence="8" id="KW-0406">Ion transport</keyword>
<evidence type="ECO:0000256" key="11">
    <source>
        <dbReference type="ARBA" id="ARBA00045497"/>
    </source>
</evidence>
<dbReference type="RefSeq" id="WP_109620649.1">
    <property type="nucleotide sequence ID" value="NZ_QGDO01000005.1"/>
</dbReference>
<evidence type="ECO:0000256" key="5">
    <source>
        <dbReference type="ARBA" id="ARBA00022692"/>
    </source>
</evidence>
<keyword evidence="3" id="KW-0813">Transport</keyword>
<evidence type="ECO:0000256" key="9">
    <source>
        <dbReference type="ARBA" id="ARBA00023136"/>
    </source>
</evidence>
<dbReference type="InterPro" id="IPR045861">
    <property type="entry name" value="CorA_cytoplasmic_dom"/>
</dbReference>
<dbReference type="EMBL" id="QGDO01000005">
    <property type="protein sequence ID" value="PWJ40165.1"/>
    <property type="molecule type" value="Genomic_DNA"/>
</dbReference>
<dbReference type="Gene3D" id="3.30.460.20">
    <property type="entry name" value="CorA soluble domain-like"/>
    <property type="match status" value="1"/>
</dbReference>
<dbReference type="FunFam" id="1.20.58.340:FF:000004">
    <property type="entry name" value="Magnesium transport protein CorA"/>
    <property type="match status" value="1"/>
</dbReference>
<protein>
    <submittedName>
        <fullName evidence="13">Magnesium/cobalt transport protein CorA</fullName>
    </submittedName>
</protein>
<evidence type="ECO:0000313" key="13">
    <source>
        <dbReference type="EMBL" id="PWJ40165.1"/>
    </source>
</evidence>
<dbReference type="GO" id="GO:0005886">
    <property type="term" value="C:plasma membrane"/>
    <property type="evidence" value="ECO:0007669"/>
    <property type="project" value="UniProtKB-SubCell"/>
</dbReference>
<dbReference type="GO" id="GO:0050897">
    <property type="term" value="F:cobalt ion binding"/>
    <property type="evidence" value="ECO:0007669"/>
    <property type="project" value="TreeGrafter"/>
</dbReference>
<keyword evidence="14" id="KW-1185">Reference proteome</keyword>
<keyword evidence="9 12" id="KW-0472">Membrane</keyword>
<comment type="function">
    <text evidence="11">Mediates influx of magnesium ions. Alternates between open and closed states. Activated by low cytoplasmic Mg(2+) levels. Inactive when cytoplasmic Mg(2+) levels are high.</text>
</comment>
<dbReference type="PANTHER" id="PTHR46494:SF1">
    <property type="entry name" value="CORA FAMILY METAL ION TRANSPORTER (EUROFUNG)"/>
    <property type="match status" value="1"/>
</dbReference>
<evidence type="ECO:0000256" key="12">
    <source>
        <dbReference type="SAM" id="Phobius"/>
    </source>
</evidence>
<accession>A0A315Z8B6</accession>
<feature type="transmembrane region" description="Helical" evidence="12">
    <location>
        <begin position="292"/>
        <end position="312"/>
    </location>
</feature>
<proteinExistence type="inferred from homology"/>
<organism evidence="13 14">
    <name type="scientific">Sediminitomix flava</name>
    <dbReference type="NCBI Taxonomy" id="379075"/>
    <lineage>
        <taxon>Bacteria</taxon>
        <taxon>Pseudomonadati</taxon>
        <taxon>Bacteroidota</taxon>
        <taxon>Cytophagia</taxon>
        <taxon>Cytophagales</taxon>
        <taxon>Flammeovirgaceae</taxon>
        <taxon>Sediminitomix</taxon>
    </lineage>
</organism>
<comment type="similarity">
    <text evidence="2">Belongs to the CorA metal ion transporter (MIT) (TC 1.A.35) family.</text>
</comment>